<dbReference type="RefSeq" id="WP_067081333.1">
    <property type="nucleotide sequence ID" value="NZ_LRFG02000001.1"/>
</dbReference>
<dbReference type="Gene3D" id="3.40.50.850">
    <property type="entry name" value="Isochorismatase-like"/>
    <property type="match status" value="1"/>
</dbReference>
<keyword evidence="1 3" id="KW-0378">Hydrolase</keyword>
<accession>A0ABX4I4S9</accession>
<comment type="caution">
    <text evidence="3">The sequence shown here is derived from an EMBL/GenBank/DDBJ whole genome shotgun (WGS) entry which is preliminary data.</text>
</comment>
<feature type="domain" description="Isochorismatase-like" evidence="2">
    <location>
        <begin position="3"/>
        <end position="195"/>
    </location>
</feature>
<dbReference type="Pfam" id="PF00857">
    <property type="entry name" value="Isochorismatase"/>
    <property type="match status" value="1"/>
</dbReference>
<dbReference type="CDD" id="cd00431">
    <property type="entry name" value="cysteine_hydrolases"/>
    <property type="match status" value="1"/>
</dbReference>
<evidence type="ECO:0000259" key="2">
    <source>
        <dbReference type="Pfam" id="PF00857"/>
    </source>
</evidence>
<dbReference type="GO" id="GO:0016787">
    <property type="term" value="F:hydrolase activity"/>
    <property type="evidence" value="ECO:0007669"/>
    <property type="project" value="UniProtKB-KW"/>
</dbReference>
<name>A0ABX4I4S9_9GAMM</name>
<gene>
    <name evidence="3" type="ORF">AWR36_004040</name>
</gene>
<evidence type="ECO:0000256" key="1">
    <source>
        <dbReference type="ARBA" id="ARBA00022801"/>
    </source>
</evidence>
<dbReference type="Proteomes" id="UP000218427">
    <property type="component" value="Unassembled WGS sequence"/>
</dbReference>
<evidence type="ECO:0000313" key="4">
    <source>
        <dbReference type="Proteomes" id="UP000218427"/>
    </source>
</evidence>
<keyword evidence="4" id="KW-1185">Reference proteome</keyword>
<dbReference type="EMBL" id="LRFG02000001">
    <property type="protein sequence ID" value="PCO06917.1"/>
    <property type="molecule type" value="Genomic_DNA"/>
</dbReference>
<dbReference type="InterPro" id="IPR036380">
    <property type="entry name" value="Isochorismatase-like_sf"/>
</dbReference>
<dbReference type="InterPro" id="IPR050272">
    <property type="entry name" value="Isochorismatase-like_hydrls"/>
</dbReference>
<proteinExistence type="predicted"/>
<protein>
    <submittedName>
        <fullName evidence="3">Cysteine hydrolase</fullName>
    </submittedName>
</protein>
<sequence>MKSALLCIDLQHLCAVRGEGIFAAGDNCRFSNEEQEYFFDRLDNETLPNVQKLQAIFRDKGIEVLHIRTRTKTRDGRERTFWQKRAELLATPGSRESEFIDSVIPRGDELIINKTGSGPFGNTNIHALLVQLDVQQIYCCGVHTNTSIESTIRAAADYGYCPVLVSDATATVSQAQQDNCVERLDGQCCEVIQTAKLVEDFKHHLRSVG</sequence>
<dbReference type="SUPFAM" id="SSF52499">
    <property type="entry name" value="Isochorismatase-like hydrolases"/>
    <property type="match status" value="1"/>
</dbReference>
<reference evidence="3" key="1">
    <citation type="submission" date="2017-08" db="EMBL/GenBank/DDBJ databases">
        <title>Microbulbifer marisrubri sp. nov., a halophilic alphaproteobacterium isolated from marine sediment of the Yellow Sea, China.</title>
        <authorList>
            <person name="Zhang G."/>
            <person name="Xiong Q."/>
        </authorList>
    </citation>
    <scope>NUCLEOTIDE SEQUENCE [LARGE SCALE GENOMIC DNA]</scope>
    <source>
        <strain evidence="3">WRN-8</strain>
    </source>
</reference>
<organism evidence="3 4">
    <name type="scientific">Microbulbifer flavimaris</name>
    <dbReference type="NCBI Taxonomy" id="1781068"/>
    <lineage>
        <taxon>Bacteria</taxon>
        <taxon>Pseudomonadati</taxon>
        <taxon>Pseudomonadota</taxon>
        <taxon>Gammaproteobacteria</taxon>
        <taxon>Cellvibrionales</taxon>
        <taxon>Microbulbiferaceae</taxon>
        <taxon>Microbulbifer</taxon>
    </lineage>
</organism>
<dbReference type="InterPro" id="IPR000868">
    <property type="entry name" value="Isochorismatase-like_dom"/>
</dbReference>
<evidence type="ECO:0000313" key="3">
    <source>
        <dbReference type="EMBL" id="PCO06917.1"/>
    </source>
</evidence>
<dbReference type="PANTHER" id="PTHR43540:SF1">
    <property type="entry name" value="ISOCHORISMATASE HYDROLASE"/>
    <property type="match status" value="1"/>
</dbReference>
<dbReference type="PANTHER" id="PTHR43540">
    <property type="entry name" value="PEROXYUREIDOACRYLATE/UREIDOACRYLATE AMIDOHYDROLASE-RELATED"/>
    <property type="match status" value="1"/>
</dbReference>